<dbReference type="InterPro" id="IPR000054">
    <property type="entry name" value="Ribosomal_eL31"/>
</dbReference>
<dbReference type="Gene3D" id="3.10.440.10">
    <property type="match status" value="1"/>
</dbReference>
<name>A0A9Q3BIT4_9BASI</name>
<comment type="similarity">
    <text evidence="1">Belongs to the eukaryotic ribosomal protein eL31 family.</text>
</comment>
<gene>
    <name evidence="4" type="ORF">O181_005723</name>
</gene>
<dbReference type="GO" id="GO:0002181">
    <property type="term" value="P:cytoplasmic translation"/>
    <property type="evidence" value="ECO:0007669"/>
    <property type="project" value="TreeGrafter"/>
</dbReference>
<dbReference type="PANTHER" id="PTHR10956:SF0">
    <property type="entry name" value="60S RIBOSOMAL PROTEIN L31"/>
    <property type="match status" value="1"/>
</dbReference>
<evidence type="ECO:0000256" key="2">
    <source>
        <dbReference type="ARBA" id="ARBA00022980"/>
    </source>
</evidence>
<evidence type="ECO:0008006" key="6">
    <source>
        <dbReference type="Google" id="ProtNLM"/>
    </source>
</evidence>
<dbReference type="InterPro" id="IPR020052">
    <property type="entry name" value="Ribosomal_eL31_CS"/>
</dbReference>
<dbReference type="OrthoDB" id="9739313at2759"/>
<keyword evidence="5" id="KW-1185">Reference proteome</keyword>
<dbReference type="EMBL" id="AVOT02001187">
    <property type="protein sequence ID" value="MBW0466008.1"/>
    <property type="molecule type" value="Genomic_DNA"/>
</dbReference>
<dbReference type="SUPFAM" id="SSF54575">
    <property type="entry name" value="Ribosomal protein L31e"/>
    <property type="match status" value="1"/>
</dbReference>
<dbReference type="FunFam" id="3.10.440.10:FF:000001">
    <property type="entry name" value="60S ribosomal protein L31"/>
    <property type="match status" value="1"/>
</dbReference>
<dbReference type="InterPro" id="IPR023621">
    <property type="entry name" value="Ribosomal_eL31_dom_sf"/>
</dbReference>
<dbReference type="SMART" id="SM01380">
    <property type="entry name" value="Ribosomal_L31e"/>
    <property type="match status" value="1"/>
</dbReference>
<comment type="caution">
    <text evidence="4">The sequence shown here is derived from an EMBL/GenBank/DDBJ whole genome shotgun (WGS) entry which is preliminary data.</text>
</comment>
<evidence type="ECO:0000313" key="4">
    <source>
        <dbReference type="EMBL" id="MBW0466008.1"/>
    </source>
</evidence>
<sequence length="185" mass="20931">MHQGSWHAVLRACPRRAQTYCSEKRSLPPPITPLAGCLASGPSPPPLTDQLHQLDFSLIDMAPREKKERKSRSALSDVITREYTVHLHKHIHGQSFKKRAPKAIKAVTEFAQKAMGTNDVRIDPGLNAAIWNRGIRNVPRRIRIRLARLRHDDEDSKEKLYTLATFVDVPDFKGLNTQVVENDDA</sequence>
<keyword evidence="2" id="KW-0689">Ribosomal protein</keyword>
<dbReference type="PANTHER" id="PTHR10956">
    <property type="entry name" value="60S RIBOSOMAL PROTEIN L31"/>
    <property type="match status" value="1"/>
</dbReference>
<organism evidence="4 5">
    <name type="scientific">Austropuccinia psidii MF-1</name>
    <dbReference type="NCBI Taxonomy" id="1389203"/>
    <lineage>
        <taxon>Eukaryota</taxon>
        <taxon>Fungi</taxon>
        <taxon>Dikarya</taxon>
        <taxon>Basidiomycota</taxon>
        <taxon>Pucciniomycotina</taxon>
        <taxon>Pucciniomycetes</taxon>
        <taxon>Pucciniales</taxon>
        <taxon>Sphaerophragmiaceae</taxon>
        <taxon>Austropuccinia</taxon>
    </lineage>
</organism>
<dbReference type="CDD" id="cd00463">
    <property type="entry name" value="Ribosomal_L31e"/>
    <property type="match status" value="1"/>
</dbReference>
<accession>A0A9Q3BIT4</accession>
<dbReference type="GO" id="GO:0022625">
    <property type="term" value="C:cytosolic large ribosomal subunit"/>
    <property type="evidence" value="ECO:0007669"/>
    <property type="project" value="TreeGrafter"/>
</dbReference>
<evidence type="ECO:0000313" key="5">
    <source>
        <dbReference type="Proteomes" id="UP000765509"/>
    </source>
</evidence>
<proteinExistence type="inferred from homology"/>
<dbReference type="AlphaFoldDB" id="A0A9Q3BIT4"/>
<protein>
    <recommendedName>
        <fullName evidence="6">60S ribosomal protein L31</fullName>
    </recommendedName>
</protein>
<dbReference type="GO" id="GO:0003735">
    <property type="term" value="F:structural constituent of ribosome"/>
    <property type="evidence" value="ECO:0007669"/>
    <property type="project" value="InterPro"/>
</dbReference>
<keyword evidence="3" id="KW-0687">Ribonucleoprotein</keyword>
<dbReference type="PROSITE" id="PS01144">
    <property type="entry name" value="RIBOSOMAL_L31E"/>
    <property type="match status" value="1"/>
</dbReference>
<evidence type="ECO:0000256" key="3">
    <source>
        <dbReference type="ARBA" id="ARBA00023274"/>
    </source>
</evidence>
<reference evidence="4" key="1">
    <citation type="submission" date="2021-03" db="EMBL/GenBank/DDBJ databases">
        <title>Draft genome sequence of rust myrtle Austropuccinia psidii MF-1, a brazilian biotype.</title>
        <authorList>
            <person name="Quecine M.C."/>
            <person name="Pachon D.M.R."/>
            <person name="Bonatelli M.L."/>
            <person name="Correr F.H."/>
            <person name="Franceschini L.M."/>
            <person name="Leite T.F."/>
            <person name="Margarido G.R.A."/>
            <person name="Almeida C.A."/>
            <person name="Ferrarezi J.A."/>
            <person name="Labate C.A."/>
        </authorList>
    </citation>
    <scope>NUCLEOTIDE SEQUENCE</scope>
    <source>
        <strain evidence="4">MF-1</strain>
    </source>
</reference>
<dbReference type="Proteomes" id="UP000765509">
    <property type="component" value="Unassembled WGS sequence"/>
</dbReference>
<dbReference type="Pfam" id="PF01198">
    <property type="entry name" value="Ribosomal_L31e"/>
    <property type="match status" value="1"/>
</dbReference>
<evidence type="ECO:0000256" key="1">
    <source>
        <dbReference type="ARBA" id="ARBA00010808"/>
    </source>
</evidence>